<dbReference type="Proteomes" id="UP000637267">
    <property type="component" value="Unassembled WGS sequence"/>
</dbReference>
<sequence length="141" mass="16258">MKATTLKKLLIAANIYKDGRFLKDAVVTTKTLHGFTKEMTSLLVEYTRVFPRSLREDYVRKPVLQLNVILGMMGLKVKKVGRSQSDNQSEIFYRLDIQTFEGQKNLSHERKYGIPFDKKVAQAVNEAHMKYGAYREDILIA</sequence>
<organism evidence="1 2">
    <name type="scientific">Silvimonas iriomotensis</name>
    <dbReference type="NCBI Taxonomy" id="449662"/>
    <lineage>
        <taxon>Bacteria</taxon>
        <taxon>Pseudomonadati</taxon>
        <taxon>Pseudomonadota</taxon>
        <taxon>Betaproteobacteria</taxon>
        <taxon>Neisseriales</taxon>
        <taxon>Chitinibacteraceae</taxon>
        <taxon>Silvimonas</taxon>
    </lineage>
</organism>
<evidence type="ECO:0000313" key="1">
    <source>
        <dbReference type="EMBL" id="GGP17772.1"/>
    </source>
</evidence>
<comment type="caution">
    <text evidence="1">The sequence shown here is derived from an EMBL/GenBank/DDBJ whole genome shotgun (WGS) entry which is preliminary data.</text>
</comment>
<accession>A0ABQ2P458</accession>
<name>A0ABQ2P458_9NEIS</name>
<dbReference type="EMBL" id="BMLX01000001">
    <property type="protein sequence ID" value="GGP17772.1"/>
    <property type="molecule type" value="Genomic_DNA"/>
</dbReference>
<reference evidence="2" key="1">
    <citation type="journal article" date="2019" name="Int. J. Syst. Evol. Microbiol.">
        <title>The Global Catalogue of Microorganisms (GCM) 10K type strain sequencing project: providing services to taxonomists for standard genome sequencing and annotation.</title>
        <authorList>
            <consortium name="The Broad Institute Genomics Platform"/>
            <consortium name="The Broad Institute Genome Sequencing Center for Infectious Disease"/>
            <person name="Wu L."/>
            <person name="Ma J."/>
        </authorList>
    </citation>
    <scope>NUCLEOTIDE SEQUENCE [LARGE SCALE GENOMIC DNA]</scope>
    <source>
        <strain evidence="2">CGMCC 1.8859</strain>
    </source>
</reference>
<proteinExistence type="predicted"/>
<dbReference type="RefSeq" id="WP_188701321.1">
    <property type="nucleotide sequence ID" value="NZ_BMLX01000001.1"/>
</dbReference>
<protein>
    <submittedName>
        <fullName evidence="1">Uncharacterized protein</fullName>
    </submittedName>
</protein>
<evidence type="ECO:0000313" key="2">
    <source>
        <dbReference type="Proteomes" id="UP000637267"/>
    </source>
</evidence>
<keyword evidence="2" id="KW-1185">Reference proteome</keyword>
<gene>
    <name evidence="1" type="ORF">GCM10010970_01470</name>
</gene>